<keyword evidence="4" id="KW-1185">Reference proteome</keyword>
<feature type="compositionally biased region" description="Low complexity" evidence="1">
    <location>
        <begin position="121"/>
        <end position="136"/>
    </location>
</feature>
<evidence type="ECO:0000256" key="2">
    <source>
        <dbReference type="SAM" id="SignalP"/>
    </source>
</evidence>
<dbReference type="Proteomes" id="UP000471465">
    <property type="component" value="Unassembled WGS sequence"/>
</dbReference>
<feature type="compositionally biased region" description="Basic and acidic residues" evidence="1">
    <location>
        <begin position="168"/>
        <end position="177"/>
    </location>
</feature>
<feature type="chain" id="PRO_5027048712" evidence="2">
    <location>
        <begin position="23"/>
        <end position="198"/>
    </location>
</feature>
<protein>
    <submittedName>
        <fullName evidence="3">Uncharacterized protein</fullName>
    </submittedName>
</protein>
<feature type="compositionally biased region" description="Basic and acidic residues" evidence="1">
    <location>
        <begin position="92"/>
        <end position="102"/>
    </location>
</feature>
<feature type="region of interest" description="Disordered" evidence="1">
    <location>
        <begin position="43"/>
        <end position="142"/>
    </location>
</feature>
<evidence type="ECO:0000313" key="4">
    <source>
        <dbReference type="Proteomes" id="UP000471465"/>
    </source>
</evidence>
<gene>
    <name evidence="3" type="ORF">FQV37_2875</name>
</gene>
<dbReference type="AlphaFoldDB" id="A0A6N7C0J1"/>
<proteinExistence type="predicted"/>
<feature type="compositionally biased region" description="Low complexity" evidence="1">
    <location>
        <begin position="155"/>
        <end position="166"/>
    </location>
</feature>
<accession>A0A6N7C0J1</accession>
<keyword evidence="2" id="KW-0732">Signal</keyword>
<reference evidence="3 4" key="1">
    <citation type="submission" date="2019-09" db="EMBL/GenBank/DDBJ databases">
        <title>Draft genome sequence of Psychrobacter nivimaris LAMA 639, in search for biotechnological relevant genes.</title>
        <authorList>
            <person name="Lima A.O.S."/>
            <person name="Staloch B.E.K."/>
            <person name="Freitas R.C."/>
            <person name="Niero H."/>
            <person name="Silva M.A.C."/>
        </authorList>
    </citation>
    <scope>NUCLEOTIDE SEQUENCE [LARGE SCALE GENOMIC DNA]</scope>
    <source>
        <strain evidence="3 4">LAMA 639</strain>
    </source>
</reference>
<feature type="compositionally biased region" description="Polar residues" evidence="1">
    <location>
        <begin position="61"/>
        <end position="72"/>
    </location>
</feature>
<comment type="caution">
    <text evidence="3">The sequence shown here is derived from an EMBL/GenBank/DDBJ whole genome shotgun (WGS) entry which is preliminary data.</text>
</comment>
<feature type="compositionally biased region" description="Polar residues" evidence="1">
    <location>
        <begin position="106"/>
        <end position="120"/>
    </location>
</feature>
<evidence type="ECO:0000313" key="3">
    <source>
        <dbReference type="EMBL" id="KAF0569394.1"/>
    </source>
</evidence>
<dbReference type="RefSeq" id="WP_160021443.1">
    <property type="nucleotide sequence ID" value="NZ_VZIZ01000009.1"/>
</dbReference>
<dbReference type="EMBL" id="VZIZ01000009">
    <property type="protein sequence ID" value="KAF0569394.1"/>
    <property type="molecule type" value="Genomic_DNA"/>
</dbReference>
<evidence type="ECO:0000256" key="1">
    <source>
        <dbReference type="SAM" id="MobiDB-lite"/>
    </source>
</evidence>
<feature type="signal peptide" evidence="2">
    <location>
        <begin position="1"/>
        <end position="22"/>
    </location>
</feature>
<organism evidence="3 4">
    <name type="scientific">Psychrobacter nivimaris</name>
    <dbReference type="NCBI Taxonomy" id="281738"/>
    <lineage>
        <taxon>Bacteria</taxon>
        <taxon>Pseudomonadati</taxon>
        <taxon>Pseudomonadota</taxon>
        <taxon>Gammaproteobacteria</taxon>
        <taxon>Moraxellales</taxon>
        <taxon>Moraxellaceae</taxon>
        <taxon>Psychrobacter</taxon>
    </lineage>
</organism>
<feature type="region of interest" description="Disordered" evidence="1">
    <location>
        <begin position="155"/>
        <end position="184"/>
    </location>
</feature>
<feature type="compositionally biased region" description="Low complexity" evidence="1">
    <location>
        <begin position="82"/>
        <end position="91"/>
    </location>
</feature>
<sequence>MKKNILSLILGTTLALPTLAMAMPTNSSDSMQSRMPSSSVKSNVQVGVEGPTGKLGAAQPSHVNINDSSNKMNDSRSEMNDSNKSMNNSDNRVNESNDKMNDKAGTMSNSNMPTMNGNVPTTTGAASTQSTQRTQTPNMQHSNADYQPLIAGEAASNNKTANATSTLQEKKKDKRGELLATQPANVQFKENRRIAVSR</sequence>
<name>A0A6N7C0J1_9GAMM</name>